<evidence type="ECO:0000313" key="9">
    <source>
        <dbReference type="Proteomes" id="UP000218542"/>
    </source>
</evidence>
<dbReference type="InterPro" id="IPR051909">
    <property type="entry name" value="MFP_Cation_Efflux"/>
</dbReference>
<feature type="domain" description="Heavy metal binding" evidence="5">
    <location>
        <begin position="271"/>
        <end position="296"/>
    </location>
</feature>
<dbReference type="InterPro" id="IPR021782">
    <property type="entry name" value="DUF3347"/>
</dbReference>
<evidence type="ECO:0000313" key="8">
    <source>
        <dbReference type="EMBL" id="GAX59077.1"/>
    </source>
</evidence>
<dbReference type="PANTHER" id="PTHR30097:SF15">
    <property type="entry name" value="CATION EFFLUX SYSTEM PROTEIN CUSB"/>
    <property type="match status" value="1"/>
</dbReference>
<feature type="domain" description="CzcB-like barrel-sandwich hybrid" evidence="7">
    <location>
        <begin position="49"/>
        <end position="176"/>
    </location>
</feature>
<dbReference type="Pfam" id="PF25954">
    <property type="entry name" value="Beta-barrel_RND_2"/>
    <property type="match status" value="1"/>
</dbReference>
<dbReference type="Pfam" id="PF19335">
    <property type="entry name" value="HMBD"/>
    <property type="match status" value="1"/>
</dbReference>
<dbReference type="Gene3D" id="6.10.140.730">
    <property type="match status" value="1"/>
</dbReference>
<feature type="domain" description="DUF3347" evidence="4">
    <location>
        <begin position="551"/>
        <end position="638"/>
    </location>
</feature>
<dbReference type="GO" id="GO:0060003">
    <property type="term" value="P:copper ion export"/>
    <property type="evidence" value="ECO:0007669"/>
    <property type="project" value="TreeGrafter"/>
</dbReference>
<dbReference type="InterPro" id="IPR058792">
    <property type="entry name" value="Beta-barrel_RND_2"/>
</dbReference>
<keyword evidence="9" id="KW-1185">Reference proteome</keyword>
<name>A0A286TT57_9BACT</name>
<organism evidence="8 9">
    <name type="scientific">Candidatus Scalindua japonica</name>
    <dbReference type="NCBI Taxonomy" id="1284222"/>
    <lineage>
        <taxon>Bacteria</taxon>
        <taxon>Pseudomonadati</taxon>
        <taxon>Planctomycetota</taxon>
        <taxon>Candidatus Brocadiia</taxon>
        <taxon>Candidatus Brocadiales</taxon>
        <taxon>Candidatus Scalinduaceae</taxon>
        <taxon>Candidatus Scalindua</taxon>
    </lineage>
</organism>
<evidence type="ECO:0000259" key="5">
    <source>
        <dbReference type="Pfam" id="PF19335"/>
    </source>
</evidence>
<protein>
    <recommendedName>
        <fullName evidence="10">Membrane-fusion protein</fullName>
    </recommendedName>
</protein>
<dbReference type="GO" id="GO:0015679">
    <property type="term" value="P:plasma membrane copper ion transport"/>
    <property type="evidence" value="ECO:0007669"/>
    <property type="project" value="TreeGrafter"/>
</dbReference>
<dbReference type="GO" id="GO:0046914">
    <property type="term" value="F:transition metal ion binding"/>
    <property type="evidence" value="ECO:0007669"/>
    <property type="project" value="TreeGrafter"/>
</dbReference>
<dbReference type="Pfam" id="PF11827">
    <property type="entry name" value="DUF3347"/>
    <property type="match status" value="1"/>
</dbReference>
<feature type="domain" description="CusB-like beta-barrel" evidence="6">
    <location>
        <begin position="179"/>
        <end position="251"/>
    </location>
</feature>
<sequence>MGGMRQIVISDDARALMNIQTTPVERRYVTAEVRMVGKVDYDETRLGYITAWISGRLDDLYVDYTGVAVKKGDHMVYIYSPELYSTQDELIQVLKRSRGQAGNDSVFPDVGDLLEPVRERLRLWGMAKEQIQEIEKSEKPSDHLTIYSPMSGIVIQKNRQEGDYVNVGDRIYKIADLSQVWVMLDAYESDLVWLRYGQEISFTTEAYPGEGFIGRIAFIEPVLNEKTRTVKVRVNVPNISGKLKPEMFVHGVVRTQISTGGRVVDPHLVGKWISPMHPEIIKSNPGDCDICGMPLVRAESLGYVSVDSKEESKPLVIPVSAALVTGTRAIVYVELPDTDQPTFEGREIVLGPRAGDYYLVRSGLKEGEIVVTNGNFKIDSAVQIQAKPSMMTPEGGGSGGHQHGEGGKPSKSGQGKTKISSGVPAEFQSLLQTLESAYEAVAKVVELKDIGLFHNKIHIFGEALSKVDGTLLSEHLLMMWKELSMLLNNDVVEGRDVKKFTDVDRVFKVLTNNMRRVRDQFGISHDVQMSHPSQHQEVPSVFKSQLVKLWDAYLSLQKALAGDDFLLAQQAITLFQTSLSSVDAKPLAEDAHQVWKKEYSNLVQILQSMNQAEGLKPMRGHFSLLSDELMVLVNTFEPEGFGTVYQLHCPMVFGGKGAMWLQDDKQVINPYFGQAMLKCADKVELIFKGQTEEHKEKHHHE</sequence>
<reference evidence="9" key="1">
    <citation type="journal article" date="2017" name="Environ. Microbiol. Rep.">
        <title>Genetic Diversity of Marine Anaerobic Ammonium-Oxidizing Bacteria as Revealed by Genomic and Proteomic Analyses of 'Candidatus Scalindua japonica'.</title>
        <authorList>
            <person name="Oshiki M."/>
            <person name="Mizuto K."/>
            <person name="Kimura Z."/>
            <person name="Kindaichi T."/>
            <person name="Satoh H."/>
            <person name="Okabe S."/>
        </authorList>
    </citation>
    <scope>NUCLEOTIDE SEQUENCE [LARGE SCALE GENOMIC DNA]</scope>
    <source>
        <strain evidence="9">husup-a2</strain>
    </source>
</reference>
<dbReference type="Gene3D" id="2.40.30.170">
    <property type="match status" value="1"/>
</dbReference>
<evidence type="ECO:0000256" key="1">
    <source>
        <dbReference type="ARBA" id="ARBA00009477"/>
    </source>
</evidence>
<dbReference type="PANTHER" id="PTHR30097">
    <property type="entry name" value="CATION EFFLUX SYSTEM PROTEIN CUSB"/>
    <property type="match status" value="1"/>
</dbReference>
<evidence type="ECO:0000259" key="7">
    <source>
        <dbReference type="Pfam" id="PF25973"/>
    </source>
</evidence>
<dbReference type="Gene3D" id="2.40.50.100">
    <property type="match status" value="1"/>
</dbReference>
<dbReference type="InterPro" id="IPR045800">
    <property type="entry name" value="HMBD"/>
</dbReference>
<dbReference type="GO" id="GO:0030288">
    <property type="term" value="C:outer membrane-bounded periplasmic space"/>
    <property type="evidence" value="ECO:0007669"/>
    <property type="project" value="TreeGrafter"/>
</dbReference>
<proteinExistence type="inferred from homology"/>
<dbReference type="FunFam" id="2.40.30.170:FF:000010">
    <property type="entry name" value="Efflux RND transporter periplasmic adaptor subunit"/>
    <property type="match status" value="1"/>
</dbReference>
<comment type="caution">
    <text evidence="8">The sequence shown here is derived from an EMBL/GenBank/DDBJ whole genome shotgun (WGS) entry which is preliminary data.</text>
</comment>
<evidence type="ECO:0000256" key="3">
    <source>
        <dbReference type="SAM" id="MobiDB-lite"/>
    </source>
</evidence>
<dbReference type="SUPFAM" id="SSF111369">
    <property type="entry name" value="HlyD-like secretion proteins"/>
    <property type="match status" value="1"/>
</dbReference>
<dbReference type="EMBL" id="BAOS01000001">
    <property type="protein sequence ID" value="GAX59077.1"/>
    <property type="molecule type" value="Genomic_DNA"/>
</dbReference>
<feature type="compositionally biased region" description="Polar residues" evidence="3">
    <location>
        <begin position="411"/>
        <end position="420"/>
    </location>
</feature>
<dbReference type="InterPro" id="IPR058647">
    <property type="entry name" value="BSH_CzcB-like"/>
</dbReference>
<dbReference type="Gene3D" id="2.40.420.20">
    <property type="match status" value="1"/>
</dbReference>
<accession>A0A286TT57</accession>
<keyword evidence="2" id="KW-0813">Transport</keyword>
<evidence type="ECO:0000259" key="6">
    <source>
        <dbReference type="Pfam" id="PF25954"/>
    </source>
</evidence>
<dbReference type="Pfam" id="PF25973">
    <property type="entry name" value="BSH_CzcB"/>
    <property type="match status" value="1"/>
</dbReference>
<gene>
    <name evidence="8" type="ORF">SCALIN_C01_0008</name>
</gene>
<evidence type="ECO:0000256" key="2">
    <source>
        <dbReference type="ARBA" id="ARBA00022448"/>
    </source>
</evidence>
<feature type="region of interest" description="Disordered" evidence="3">
    <location>
        <begin position="389"/>
        <end position="420"/>
    </location>
</feature>
<evidence type="ECO:0008006" key="10">
    <source>
        <dbReference type="Google" id="ProtNLM"/>
    </source>
</evidence>
<dbReference type="AlphaFoldDB" id="A0A286TT57"/>
<dbReference type="Proteomes" id="UP000218542">
    <property type="component" value="Unassembled WGS sequence"/>
</dbReference>
<evidence type="ECO:0000259" key="4">
    <source>
        <dbReference type="Pfam" id="PF11827"/>
    </source>
</evidence>
<comment type="similarity">
    <text evidence="1">Belongs to the membrane fusion protein (MFP) (TC 8.A.1) family.</text>
</comment>